<dbReference type="EMBL" id="JACXVP010000005">
    <property type="protein sequence ID" value="KAG5605953.1"/>
    <property type="molecule type" value="Genomic_DNA"/>
</dbReference>
<keyword evidence="3" id="KW-1185">Reference proteome</keyword>
<dbReference type="AlphaFoldDB" id="A0A9J5YZ76"/>
<proteinExistence type="predicted"/>
<feature type="domain" description="Piezo non-specific cation channel cap" evidence="1">
    <location>
        <begin position="161"/>
        <end position="222"/>
    </location>
</feature>
<dbReference type="GO" id="GO:0005261">
    <property type="term" value="F:monoatomic cation channel activity"/>
    <property type="evidence" value="ECO:0007669"/>
    <property type="project" value="TreeGrafter"/>
</dbReference>
<comment type="caution">
    <text evidence="2">The sequence shown here is derived from an EMBL/GenBank/DDBJ whole genome shotgun (WGS) entry which is preliminary data.</text>
</comment>
<dbReference type="PANTHER" id="PTHR13167:SF25">
    <property type="entry name" value="PIEZO-TYPE MECHANOSENSITIVE ION CHANNEL COMPONENT"/>
    <property type="match status" value="1"/>
</dbReference>
<gene>
    <name evidence="2" type="ORF">H5410_027445</name>
</gene>
<accession>A0A9J5YZ76</accession>
<feature type="domain" description="Piezo non-specific cation channel cap" evidence="1">
    <location>
        <begin position="4"/>
        <end position="109"/>
    </location>
</feature>
<evidence type="ECO:0000313" key="2">
    <source>
        <dbReference type="EMBL" id="KAG5605953.1"/>
    </source>
</evidence>
<reference evidence="2 3" key="1">
    <citation type="submission" date="2020-09" db="EMBL/GenBank/DDBJ databases">
        <title>De no assembly of potato wild relative species, Solanum commersonii.</title>
        <authorList>
            <person name="Cho K."/>
        </authorList>
    </citation>
    <scope>NUCLEOTIDE SEQUENCE [LARGE SCALE GENOMIC DNA]</scope>
    <source>
        <strain evidence="2">LZ3.2</strain>
        <tissue evidence="2">Leaf</tissue>
    </source>
</reference>
<evidence type="ECO:0000259" key="1">
    <source>
        <dbReference type="Pfam" id="PF12166"/>
    </source>
</evidence>
<dbReference type="InterPro" id="IPR031334">
    <property type="entry name" value="Piezo_cap_dom"/>
</dbReference>
<evidence type="ECO:0000313" key="3">
    <source>
        <dbReference type="Proteomes" id="UP000824120"/>
    </source>
</evidence>
<name>A0A9J5YZ76_SOLCO</name>
<sequence>MIPFNQLHDDLNLDPNCYLHAYNINDIQLICCQTDANTLWLVPDVVQRRFILSLKDMKVKFYWVLKRDRSKVKEVVKYERTLDPVDCPKPWEVKKVLNGSTNSFLRTTEEEANGVSADIILNRGVSEWWSFHDIDSLDVKGFGGLRGPMAIIVSEETPRKLQCSDLRMRIPYENLPSCDRFIAICEDIYAAREEGELIVEEVLYWTVVNIYRSPHMLLEYTKSY</sequence>
<dbReference type="InterPro" id="IPR027272">
    <property type="entry name" value="Piezo"/>
</dbReference>
<dbReference type="GO" id="GO:0050982">
    <property type="term" value="P:detection of mechanical stimulus"/>
    <property type="evidence" value="ECO:0007669"/>
    <property type="project" value="TreeGrafter"/>
</dbReference>
<dbReference type="GO" id="GO:0008381">
    <property type="term" value="F:mechanosensitive monoatomic ion channel activity"/>
    <property type="evidence" value="ECO:0007669"/>
    <property type="project" value="InterPro"/>
</dbReference>
<protein>
    <recommendedName>
        <fullName evidence="1">Piezo non-specific cation channel cap domain-containing protein</fullName>
    </recommendedName>
</protein>
<organism evidence="2 3">
    <name type="scientific">Solanum commersonii</name>
    <name type="common">Commerson's wild potato</name>
    <name type="synonym">Commerson's nightshade</name>
    <dbReference type="NCBI Taxonomy" id="4109"/>
    <lineage>
        <taxon>Eukaryota</taxon>
        <taxon>Viridiplantae</taxon>
        <taxon>Streptophyta</taxon>
        <taxon>Embryophyta</taxon>
        <taxon>Tracheophyta</taxon>
        <taxon>Spermatophyta</taxon>
        <taxon>Magnoliopsida</taxon>
        <taxon>eudicotyledons</taxon>
        <taxon>Gunneridae</taxon>
        <taxon>Pentapetalae</taxon>
        <taxon>asterids</taxon>
        <taxon>lamiids</taxon>
        <taxon>Solanales</taxon>
        <taxon>Solanaceae</taxon>
        <taxon>Solanoideae</taxon>
        <taxon>Solaneae</taxon>
        <taxon>Solanum</taxon>
    </lineage>
</organism>
<dbReference type="OrthoDB" id="303066at2759"/>
<dbReference type="GO" id="GO:0042391">
    <property type="term" value="P:regulation of membrane potential"/>
    <property type="evidence" value="ECO:0007669"/>
    <property type="project" value="TreeGrafter"/>
</dbReference>
<dbReference type="GO" id="GO:0071260">
    <property type="term" value="P:cellular response to mechanical stimulus"/>
    <property type="evidence" value="ECO:0007669"/>
    <property type="project" value="TreeGrafter"/>
</dbReference>
<dbReference type="Proteomes" id="UP000824120">
    <property type="component" value="Chromosome 5"/>
</dbReference>
<dbReference type="PANTHER" id="PTHR13167">
    <property type="entry name" value="PIEZO-TYPE MECHANOSENSITIVE ION CHANNEL COMPONENT"/>
    <property type="match status" value="1"/>
</dbReference>
<dbReference type="GO" id="GO:0016020">
    <property type="term" value="C:membrane"/>
    <property type="evidence" value="ECO:0007669"/>
    <property type="project" value="InterPro"/>
</dbReference>
<dbReference type="Pfam" id="PF12166">
    <property type="entry name" value="Piezo_cap"/>
    <property type="match status" value="2"/>
</dbReference>